<comment type="caution">
    <text evidence="1">The sequence shown here is derived from an EMBL/GenBank/DDBJ whole genome shotgun (WGS) entry which is preliminary data.</text>
</comment>
<organism evidence="1 2">
    <name type="scientific">Roseivivax halodurans JCM 10272</name>
    <dbReference type="NCBI Taxonomy" id="1449350"/>
    <lineage>
        <taxon>Bacteria</taxon>
        <taxon>Pseudomonadati</taxon>
        <taxon>Pseudomonadota</taxon>
        <taxon>Alphaproteobacteria</taxon>
        <taxon>Rhodobacterales</taxon>
        <taxon>Roseobacteraceae</taxon>
        <taxon>Roseivivax</taxon>
    </lineage>
</organism>
<dbReference type="InterPro" id="IPR007420">
    <property type="entry name" value="DUF465"/>
</dbReference>
<reference evidence="1 2" key="1">
    <citation type="submission" date="2014-01" db="EMBL/GenBank/DDBJ databases">
        <title>Roseivivax halodurans JCM 10272 Genome Sequencing.</title>
        <authorList>
            <person name="Lai Q."/>
            <person name="Li G."/>
            <person name="Shao Z."/>
        </authorList>
    </citation>
    <scope>NUCLEOTIDE SEQUENCE [LARGE SCALE GENOMIC DNA]</scope>
    <source>
        <strain evidence="1 2">JCM 10272</strain>
    </source>
</reference>
<gene>
    <name evidence="1" type="ORF">OCH239_14520</name>
</gene>
<evidence type="ECO:0008006" key="3">
    <source>
        <dbReference type="Google" id="ProtNLM"/>
    </source>
</evidence>
<dbReference type="Pfam" id="PF04325">
    <property type="entry name" value="DUF465"/>
    <property type="match status" value="1"/>
</dbReference>
<proteinExistence type="predicted"/>
<dbReference type="Proteomes" id="UP000022447">
    <property type="component" value="Unassembled WGS sequence"/>
</dbReference>
<dbReference type="eggNOG" id="COG2841">
    <property type="taxonomic scope" value="Bacteria"/>
</dbReference>
<dbReference type="STRING" id="1449350.OCH239_14520"/>
<keyword evidence="2" id="KW-1185">Reference proteome</keyword>
<dbReference type="Gene3D" id="6.10.280.50">
    <property type="match status" value="1"/>
</dbReference>
<dbReference type="RefSeq" id="WP_037259885.1">
    <property type="nucleotide sequence ID" value="NZ_JALZ01000004.1"/>
</dbReference>
<dbReference type="OrthoDB" id="1263265at2"/>
<dbReference type="AlphaFoldDB" id="X7EIC7"/>
<name>X7EIC7_9RHOB</name>
<protein>
    <recommendedName>
        <fullName evidence="3">GTP-binding protein</fullName>
    </recommendedName>
</protein>
<evidence type="ECO:0000313" key="1">
    <source>
        <dbReference type="EMBL" id="ETX15650.1"/>
    </source>
</evidence>
<evidence type="ECO:0000313" key="2">
    <source>
        <dbReference type="Proteomes" id="UP000022447"/>
    </source>
</evidence>
<sequence>MSHTPHRLADDFPEFRARIAELRESDRHFARLAEDYEAVNDEIHLSEINVHPLEDLAEVLKRKERGALKDAIYAMLSRAPA</sequence>
<dbReference type="EMBL" id="JALZ01000004">
    <property type="protein sequence ID" value="ETX15650.1"/>
    <property type="molecule type" value="Genomic_DNA"/>
</dbReference>
<accession>X7EIC7</accession>
<dbReference type="InterPro" id="IPR038444">
    <property type="entry name" value="DUF465_sf"/>
</dbReference>